<dbReference type="PANTHER" id="PTHR11362:SF82">
    <property type="entry name" value="PHOSPHATIDYLETHANOLAMINE-BINDING PROTEIN 4"/>
    <property type="match status" value="1"/>
</dbReference>
<protein>
    <submittedName>
        <fullName evidence="2">Phosphatidylethanolamine-binding protein</fullName>
    </submittedName>
</protein>
<reference evidence="2" key="2">
    <citation type="submission" date="2016-06" db="UniProtKB">
        <authorList>
            <consortium name="WormBaseParasite"/>
        </authorList>
    </citation>
    <scope>IDENTIFICATION</scope>
</reference>
<evidence type="ECO:0000313" key="1">
    <source>
        <dbReference type="Proteomes" id="UP000050741"/>
    </source>
</evidence>
<dbReference type="WBParaSite" id="GPLIN_000596900">
    <property type="protein sequence ID" value="GPLIN_000596900"/>
    <property type="gene ID" value="GPLIN_000596900"/>
</dbReference>
<dbReference type="Proteomes" id="UP000050741">
    <property type="component" value="Unassembled WGS sequence"/>
</dbReference>
<dbReference type="InterPro" id="IPR036610">
    <property type="entry name" value="PEBP-like_sf"/>
</dbReference>
<accession>A0A183BZC8</accession>
<dbReference type="CDD" id="cd00866">
    <property type="entry name" value="PEBP_euk"/>
    <property type="match status" value="1"/>
</dbReference>
<sequence length="310" mass="35408">MSTSEEFKKHGIVPDVVTKAPEKRAKVVFDSGVELASIVMSTSEEFKKHGIVPDVVTKAPEKRAKVLFDSGVESNLGNVLTPTQVQHPPKVTWEAEAGKLYSLIMTEYCTLNAHSFSYPDAPSRKEPKLREWHHWLVVNIPGPELDKGDVLSEYVGVGPPQDTGLHRYVFLIYQQKSKINDPEHGHLTNRSGDKRGGWKAQKFADKHALGDPLAGNFYQAEFDDYVPKLHKQLVVLFLCDPRRVAASDVPVTFFRRFRFRGLVPKRYERVLALAINTIDWVEQRKCNLLLVSQNLLLFQKYMCQIRWPFH</sequence>
<dbReference type="AlphaFoldDB" id="A0A183BZC8"/>
<dbReference type="PANTHER" id="PTHR11362">
    <property type="entry name" value="PHOSPHATIDYLETHANOLAMINE-BINDING PROTEIN"/>
    <property type="match status" value="1"/>
</dbReference>
<dbReference type="InterPro" id="IPR008914">
    <property type="entry name" value="PEBP"/>
</dbReference>
<dbReference type="Pfam" id="PF01161">
    <property type="entry name" value="PBP"/>
    <property type="match status" value="1"/>
</dbReference>
<dbReference type="SUPFAM" id="SSF49777">
    <property type="entry name" value="PEBP-like"/>
    <property type="match status" value="1"/>
</dbReference>
<evidence type="ECO:0000313" key="2">
    <source>
        <dbReference type="WBParaSite" id="GPLIN_000596900"/>
    </source>
</evidence>
<organism evidence="1 2">
    <name type="scientific">Globodera pallida</name>
    <name type="common">Potato cyst nematode worm</name>
    <name type="synonym">Heterodera pallida</name>
    <dbReference type="NCBI Taxonomy" id="36090"/>
    <lineage>
        <taxon>Eukaryota</taxon>
        <taxon>Metazoa</taxon>
        <taxon>Ecdysozoa</taxon>
        <taxon>Nematoda</taxon>
        <taxon>Chromadorea</taxon>
        <taxon>Rhabditida</taxon>
        <taxon>Tylenchina</taxon>
        <taxon>Tylenchomorpha</taxon>
        <taxon>Tylenchoidea</taxon>
        <taxon>Heteroderidae</taxon>
        <taxon>Heteroderinae</taxon>
        <taxon>Globodera</taxon>
    </lineage>
</organism>
<dbReference type="Gene3D" id="3.90.280.10">
    <property type="entry name" value="PEBP-like"/>
    <property type="match status" value="1"/>
</dbReference>
<name>A0A183BZC8_GLOPA</name>
<keyword evidence="1" id="KW-1185">Reference proteome</keyword>
<proteinExistence type="predicted"/>
<dbReference type="InterPro" id="IPR035810">
    <property type="entry name" value="PEBP_euk"/>
</dbReference>
<reference evidence="1" key="1">
    <citation type="submission" date="2014-05" db="EMBL/GenBank/DDBJ databases">
        <title>The genome and life-stage specific transcriptomes of Globodera pallida elucidate key aspects of plant parasitism by a cyst nematode.</title>
        <authorList>
            <person name="Cotton J.A."/>
            <person name="Lilley C.J."/>
            <person name="Jones L.M."/>
            <person name="Kikuchi T."/>
            <person name="Reid A.J."/>
            <person name="Thorpe P."/>
            <person name="Tsai I.J."/>
            <person name="Beasley H."/>
            <person name="Blok V."/>
            <person name="Cock P.J.A."/>
            <person name="Van den Akker S.E."/>
            <person name="Holroyd N."/>
            <person name="Hunt M."/>
            <person name="Mantelin S."/>
            <person name="Naghra H."/>
            <person name="Pain A."/>
            <person name="Palomares-Rius J.E."/>
            <person name="Zarowiecki M."/>
            <person name="Berriman M."/>
            <person name="Jones J.T."/>
            <person name="Urwin P.E."/>
        </authorList>
    </citation>
    <scope>NUCLEOTIDE SEQUENCE [LARGE SCALE GENOMIC DNA]</scope>
    <source>
        <strain evidence="1">Lindley</strain>
    </source>
</reference>